<dbReference type="Proteomes" id="UP000077255">
    <property type="component" value="Chromosome"/>
</dbReference>
<name>A0A160N2Q3_9GAMM</name>
<proteinExistence type="predicted"/>
<gene>
    <name evidence="1" type="ORF">ATSB10_27370</name>
</gene>
<keyword evidence="2" id="KW-1185">Reference proteome</keyword>
<protein>
    <submittedName>
        <fullName evidence="1">Uncharacterized protein</fullName>
    </submittedName>
</protein>
<dbReference type="AlphaFoldDB" id="A0A160N2Q3"/>
<reference evidence="1 2" key="1">
    <citation type="submission" date="2016-02" db="EMBL/GenBank/DDBJ databases">
        <title>Complete genome sequencing and analysis of ATSB10, Dyella thiooxydans isolated from rhizosphere soil of sunflower (Helianthus annuus L.).</title>
        <authorList>
            <person name="Lee Y."/>
            <person name="Hwangbo K."/>
            <person name="Chung H."/>
            <person name="Yoo J."/>
            <person name="Kim K.Y."/>
            <person name="Sa T.M."/>
            <person name="Um Y."/>
            <person name="Madhaiyan M."/>
        </authorList>
    </citation>
    <scope>NUCLEOTIDE SEQUENCE [LARGE SCALE GENOMIC DNA]</scope>
    <source>
        <strain evidence="1 2">ATSB10</strain>
    </source>
</reference>
<dbReference type="EMBL" id="CP014841">
    <property type="protein sequence ID" value="AND70191.1"/>
    <property type="molecule type" value="Genomic_DNA"/>
</dbReference>
<evidence type="ECO:0000313" key="1">
    <source>
        <dbReference type="EMBL" id="AND70191.1"/>
    </source>
</evidence>
<dbReference type="KEGG" id="dtx:ATSB10_27370"/>
<organism evidence="1 2">
    <name type="scientific">Dyella thiooxydans</name>
    <dbReference type="NCBI Taxonomy" id="445710"/>
    <lineage>
        <taxon>Bacteria</taxon>
        <taxon>Pseudomonadati</taxon>
        <taxon>Pseudomonadota</taxon>
        <taxon>Gammaproteobacteria</taxon>
        <taxon>Lysobacterales</taxon>
        <taxon>Rhodanobacteraceae</taxon>
        <taxon>Dyella</taxon>
    </lineage>
</organism>
<accession>A0A160N2Q3</accession>
<sequence>MAGISKGELPSPCDGHIYLVEPCGCDDCQAELSESEAGRRIQGARRW</sequence>
<evidence type="ECO:0000313" key="2">
    <source>
        <dbReference type="Proteomes" id="UP000077255"/>
    </source>
</evidence>